<evidence type="ECO:0000313" key="2">
    <source>
        <dbReference type="Proteomes" id="UP000438429"/>
    </source>
</evidence>
<dbReference type="InterPro" id="IPR027993">
    <property type="entry name" value="DUF4495"/>
</dbReference>
<dbReference type="PANTHER" id="PTHR33960">
    <property type="entry name" value="SIMILAR TO KIAA0825 PROTEIN"/>
    <property type="match status" value="1"/>
</dbReference>
<dbReference type="Proteomes" id="UP000438429">
    <property type="component" value="Unassembled WGS sequence"/>
</dbReference>
<evidence type="ECO:0000313" key="1">
    <source>
        <dbReference type="EMBL" id="KAF0033379.1"/>
    </source>
</evidence>
<evidence type="ECO:0008006" key="3">
    <source>
        <dbReference type="Google" id="ProtNLM"/>
    </source>
</evidence>
<dbReference type="Pfam" id="PF14906">
    <property type="entry name" value="DUF4495"/>
    <property type="match status" value="1"/>
</dbReference>
<accession>A0A6A4SLA2</accession>
<dbReference type="PANTHER" id="PTHR33960:SF1">
    <property type="entry name" value="SIMILAR TO KIAA0825 PROTEIN"/>
    <property type="match status" value="1"/>
</dbReference>
<gene>
    <name evidence="1" type="ORF">F2P81_013445</name>
</gene>
<sequence length="1354" mass="151752">MEWPDEFPDDHAFVELLVPGASSDLDFELFLKDTEEKLNLNASSERVVQTPAAMTLWRYTCINERLKKKTSIDIVYNCDLDSQTLCSVTTGIERQSREIQAKMGESRTEDRSPSPSQCLQWFSLRMHNSARPVTTGHQEFIDFLRALQQYLRSDEDGREEVTLHLLLNLSSQCGVCFPCTPSSSSSSSSLPPQLSAASINSVHTVRDDAALEVWDDVCLQLRCHLLDRLSSRSPEHPGAGQTFILSIPERVHCLQQLFFLYPESEALTHYQGLRSQSVQVILHSAMSSCPGAETGFDRLALGFRSVIPALTQALTEELQVLSRVTEPHTVLGFLNAAYFSTVARELVSRLERECEMARRDNTTLSSKMKKYSTQSCATVAPKELPMRSFSLTSHQLRALTQLACNLLGFESNVRELVTNMTFIDCTGDTPCLKGILKKSRADSDVTTDGRKSAAERPLHTPEAQVLEFNWRSAFRGLVPHMEHCVKVVLDDVCAKSLQQDEALYSAGQTSVTMCSTTGFAASTTHLKEDSFYTYSERETPKMIAKFCGTILAELDALLPLAAACRDSSLLEVRASFVEACGRAAFAMLDRLQERALAVPSSAPAKNLPALLATCVHVRQRLEHYDARLKDSTMTAAKVPLTLLPIQRYQDTVDALKDQLTSYCVQVCSTCILQDAESNHWADPKPFYEGERCSFSVQMWFYFLCGLRSDLWAVLSAELAKEVLGQVLSQTLLLLVQRYARARPSYKRHLQIRGDITLILLYVEQLMWSLCESPEALVHPNPSSAIAIMAGGSAWPYQIHSLCGQLLTVLVIATAPLSLLYRTFMINPAEESMPRQPDSSVVHWLNAINPDLFTEQAIRDGLMSQSALACQLRLLTSDPGCNPKLLLRMLLYRDCHLPRILLENSYFCQESALEMSTESCQAGDNFIVTLFNLFNCLNNVPRALTQALQPYLERAHLWEHLYTLADTTLTAPVVISCVRDIVTKSTNSLLAHLVSMVMGWQATEELSGALFKLKIPWSVLAKIPKEWNYTPLEARRKDTQTAISLAMQAMSFIFTNLYLAVASVPLPIRFLFHVAEKHLSQHARQLRWVGLLLWALLGCLIRGLEDPDTLEHISDLTLDRGAKDRLSLLAECLQAAMGIEQKGVPKPTVLKVLQALEEKRPKWTNMQLQKARKLCSDSVFERERESEVAAAELTEQKIGLMLLEVCHKAGGSDYLKQIYHIIQGNEWVENTLHGKVDSCKSKSKKYICKKLARSFICIYYIAYTNDHIPITIAISIKQNINHTELLLSKLKGSTDSPNDPPGLVNFGLRSDSPLDAACFNPLHQFDHIGKKKLDQVAKHFLVITVGSKSFIWYLF</sequence>
<comment type="caution">
    <text evidence="1">The sequence shown here is derived from an EMBL/GenBank/DDBJ whole genome shotgun (WGS) entry which is preliminary data.</text>
</comment>
<proteinExistence type="predicted"/>
<reference evidence="1 2" key="1">
    <citation type="submission" date="2019-06" db="EMBL/GenBank/DDBJ databases">
        <title>Draft genomes of female and male turbot (Scophthalmus maximus).</title>
        <authorList>
            <person name="Xu H."/>
            <person name="Xu X.-W."/>
            <person name="Shao C."/>
            <person name="Chen S."/>
        </authorList>
    </citation>
    <scope>NUCLEOTIDE SEQUENCE [LARGE SCALE GENOMIC DNA]</scope>
    <source>
        <strain evidence="1">Ysfricsl-2016a</strain>
        <tissue evidence="1">Blood</tissue>
    </source>
</reference>
<dbReference type="EMBL" id="VEVO01000012">
    <property type="protein sequence ID" value="KAF0033379.1"/>
    <property type="molecule type" value="Genomic_DNA"/>
</dbReference>
<protein>
    <recommendedName>
        <fullName evidence="3">DUF4495 domain containing protein</fullName>
    </recommendedName>
</protein>
<name>A0A6A4SLA2_SCOMX</name>
<organism evidence="1 2">
    <name type="scientific">Scophthalmus maximus</name>
    <name type="common">Turbot</name>
    <name type="synonym">Psetta maxima</name>
    <dbReference type="NCBI Taxonomy" id="52904"/>
    <lineage>
        <taxon>Eukaryota</taxon>
        <taxon>Metazoa</taxon>
        <taxon>Chordata</taxon>
        <taxon>Craniata</taxon>
        <taxon>Vertebrata</taxon>
        <taxon>Euteleostomi</taxon>
        <taxon>Actinopterygii</taxon>
        <taxon>Neopterygii</taxon>
        <taxon>Teleostei</taxon>
        <taxon>Neoteleostei</taxon>
        <taxon>Acanthomorphata</taxon>
        <taxon>Carangaria</taxon>
        <taxon>Pleuronectiformes</taxon>
        <taxon>Pleuronectoidei</taxon>
        <taxon>Scophthalmidae</taxon>
        <taxon>Scophthalmus</taxon>
    </lineage>
</organism>